<proteinExistence type="predicted"/>
<dbReference type="Proteomes" id="UP001186974">
    <property type="component" value="Unassembled WGS sequence"/>
</dbReference>
<keyword evidence="2" id="KW-1185">Reference proteome</keyword>
<evidence type="ECO:0000313" key="2">
    <source>
        <dbReference type="Proteomes" id="UP001186974"/>
    </source>
</evidence>
<gene>
    <name evidence="1" type="ORF">LTS18_003984</name>
</gene>
<sequence length="226" mass="25573">MICPGGDAGFVLRMIKESITLGQRVQWYTSMLGRFSSVEVVVNKLKEVGCKNWAVDVLKAGSKTRRWVVGWSWGDWRPRADVARGEGLEGALLGFPTEMVVRAKSKDMSEGARKIDELMRGLDLRWMWKESLTAGVAFARENVWSRAVRRKKQQQQQQMSMTDEKPDSEADQEGEDGGEDEREEVALGVKITVKTDSVELRWLRGNDSIVYESFCGIIKRALREVG</sequence>
<name>A0ACC3DT17_9PEZI</name>
<accession>A0ACC3DT17</accession>
<comment type="caution">
    <text evidence="1">The sequence shown here is derived from an EMBL/GenBank/DDBJ whole genome shotgun (WGS) entry which is preliminary data.</text>
</comment>
<evidence type="ECO:0000313" key="1">
    <source>
        <dbReference type="EMBL" id="KAK3079755.1"/>
    </source>
</evidence>
<reference evidence="1" key="1">
    <citation type="submission" date="2024-09" db="EMBL/GenBank/DDBJ databases">
        <title>Black Yeasts Isolated from many extreme environments.</title>
        <authorList>
            <person name="Coleine C."/>
            <person name="Stajich J.E."/>
            <person name="Selbmann L."/>
        </authorList>
    </citation>
    <scope>NUCLEOTIDE SEQUENCE</scope>
    <source>
        <strain evidence="1">CCFEE 5737</strain>
    </source>
</reference>
<protein>
    <submittedName>
        <fullName evidence="1">Uncharacterized protein</fullName>
    </submittedName>
</protein>
<dbReference type="EMBL" id="JAWDJW010000942">
    <property type="protein sequence ID" value="KAK3079755.1"/>
    <property type="molecule type" value="Genomic_DNA"/>
</dbReference>
<organism evidence="1 2">
    <name type="scientific">Coniosporium uncinatum</name>
    <dbReference type="NCBI Taxonomy" id="93489"/>
    <lineage>
        <taxon>Eukaryota</taxon>
        <taxon>Fungi</taxon>
        <taxon>Dikarya</taxon>
        <taxon>Ascomycota</taxon>
        <taxon>Pezizomycotina</taxon>
        <taxon>Dothideomycetes</taxon>
        <taxon>Dothideomycetes incertae sedis</taxon>
        <taxon>Coniosporium</taxon>
    </lineage>
</organism>